<evidence type="ECO:0000313" key="1">
    <source>
        <dbReference type="EMBL" id="QSI76653.1"/>
    </source>
</evidence>
<sequence length="112" mass="12601">MNEEFATLSGQLSSWPPKEELARVLTSAGLRVHIGRYSVRVEGCERSSFEQYGGDISQPCIVADAETTEKMITDSRLVSNALAAVGIRHRFEVYDGNDNLAAYFHHDWPDRR</sequence>
<accession>A0ABX7M679</accession>
<reference evidence="1 2" key="1">
    <citation type="submission" date="2021-02" db="EMBL/GenBank/DDBJ databases">
        <title>Niveibacterium changnyeongensis HC41.</title>
        <authorList>
            <person name="Kang M."/>
        </authorList>
    </citation>
    <scope>NUCLEOTIDE SEQUENCE [LARGE SCALE GENOMIC DNA]</scope>
    <source>
        <strain evidence="1 2">HC41</strain>
    </source>
</reference>
<dbReference type="RefSeq" id="WP_206254295.1">
    <property type="nucleotide sequence ID" value="NZ_CP071060.1"/>
</dbReference>
<organism evidence="1 2">
    <name type="scientific">Niveibacterium microcysteis</name>
    <dbReference type="NCBI Taxonomy" id="2811415"/>
    <lineage>
        <taxon>Bacteria</taxon>
        <taxon>Pseudomonadati</taxon>
        <taxon>Pseudomonadota</taxon>
        <taxon>Betaproteobacteria</taxon>
        <taxon>Rhodocyclales</taxon>
        <taxon>Rhodocyclaceae</taxon>
        <taxon>Niveibacterium</taxon>
    </lineage>
</organism>
<name>A0ABX7M679_9RHOO</name>
<dbReference type="EMBL" id="CP071060">
    <property type="protein sequence ID" value="QSI76653.1"/>
    <property type="molecule type" value="Genomic_DNA"/>
</dbReference>
<evidence type="ECO:0000313" key="2">
    <source>
        <dbReference type="Proteomes" id="UP000663570"/>
    </source>
</evidence>
<gene>
    <name evidence="1" type="ORF">JY500_19680</name>
</gene>
<keyword evidence="2" id="KW-1185">Reference proteome</keyword>
<proteinExistence type="predicted"/>
<dbReference type="Proteomes" id="UP000663570">
    <property type="component" value="Chromosome"/>
</dbReference>
<protein>
    <submittedName>
        <fullName evidence="1">Uncharacterized protein</fullName>
    </submittedName>
</protein>